<gene>
    <name evidence="1" type="ORF">G3I59_42875</name>
</gene>
<evidence type="ECO:0000313" key="1">
    <source>
        <dbReference type="EMBL" id="NEC62170.1"/>
    </source>
</evidence>
<dbReference type="InterPro" id="IPR029063">
    <property type="entry name" value="SAM-dependent_MTases_sf"/>
</dbReference>
<reference evidence="1 2" key="1">
    <citation type="submission" date="2020-01" db="EMBL/GenBank/DDBJ databases">
        <title>Insect and environment-associated Actinomycetes.</title>
        <authorList>
            <person name="Currrie C."/>
            <person name="Chevrette M."/>
            <person name="Carlson C."/>
            <person name="Stubbendieck R."/>
            <person name="Wendt-Pienkowski E."/>
        </authorList>
    </citation>
    <scope>NUCLEOTIDE SEQUENCE [LARGE SCALE GENOMIC DNA]</scope>
    <source>
        <strain evidence="1 2">SID8386</strain>
    </source>
</reference>
<dbReference type="SUPFAM" id="SSF53335">
    <property type="entry name" value="S-adenosyl-L-methionine-dependent methyltransferases"/>
    <property type="match status" value="1"/>
</dbReference>
<protein>
    <submittedName>
        <fullName evidence="1">DNA cytosine methyltransferase</fullName>
    </submittedName>
</protein>
<keyword evidence="1" id="KW-0808">Transferase</keyword>
<keyword evidence="2" id="KW-1185">Reference proteome</keyword>
<name>A0ABX0CB70_9PSEU</name>
<keyword evidence="1" id="KW-0489">Methyltransferase</keyword>
<accession>A0ABX0CB70</accession>
<dbReference type="Proteomes" id="UP000470404">
    <property type="component" value="Unassembled WGS sequence"/>
</dbReference>
<dbReference type="GO" id="GO:0032259">
    <property type="term" value="P:methylation"/>
    <property type="evidence" value="ECO:0007669"/>
    <property type="project" value="UniProtKB-KW"/>
</dbReference>
<comment type="caution">
    <text evidence="1">The sequence shown here is derived from an EMBL/GenBank/DDBJ whole genome shotgun (WGS) entry which is preliminary data.</text>
</comment>
<dbReference type="GO" id="GO:0008168">
    <property type="term" value="F:methyltransferase activity"/>
    <property type="evidence" value="ECO:0007669"/>
    <property type="project" value="UniProtKB-KW"/>
</dbReference>
<dbReference type="Gene3D" id="3.40.50.150">
    <property type="entry name" value="Vaccinia Virus protein VP39"/>
    <property type="match status" value="1"/>
</dbReference>
<proteinExistence type="predicted"/>
<sequence>MPPVSSRALLLDLFCKAGGAAKGYHDAGFDVIGVDIEPQPHYPYAFYQADALDFLTAHGHDFDAIHASPPCQAFTLAQRIQNRRHPDLVGPVRAALTAIGRPWVIENVEGAPLRNPITLCGAMFPELNVYRHRLFETSFPVTAPPEPVHREPLTKMGRPPQPGERMHVVGNFSGVRQARTAMGIGWMTRNELAEAIPPAYTRHIGTQLLNRLAAPILAAA</sequence>
<evidence type="ECO:0000313" key="2">
    <source>
        <dbReference type="Proteomes" id="UP000470404"/>
    </source>
</evidence>
<dbReference type="EMBL" id="JAAGNC010000207">
    <property type="protein sequence ID" value="NEC62170.1"/>
    <property type="molecule type" value="Genomic_DNA"/>
</dbReference>
<organism evidence="1 2">
    <name type="scientific">Amycolatopsis rubida</name>
    <dbReference type="NCBI Taxonomy" id="112413"/>
    <lineage>
        <taxon>Bacteria</taxon>
        <taxon>Bacillati</taxon>
        <taxon>Actinomycetota</taxon>
        <taxon>Actinomycetes</taxon>
        <taxon>Pseudonocardiales</taxon>
        <taxon>Pseudonocardiaceae</taxon>
        <taxon>Amycolatopsis</taxon>
    </lineage>
</organism>